<reference evidence="3 4" key="1">
    <citation type="submission" date="2024-06" db="EMBL/GenBank/DDBJ databases">
        <authorList>
            <person name="Kraege A."/>
            <person name="Thomma B."/>
        </authorList>
    </citation>
    <scope>NUCLEOTIDE SEQUENCE [LARGE SCALE GENOMIC DNA]</scope>
</reference>
<comment type="caution">
    <text evidence="3">The sequence shown here is derived from an EMBL/GenBank/DDBJ whole genome shotgun (WGS) entry which is preliminary data.</text>
</comment>
<organism evidence="3 4">
    <name type="scientific">Coccomyxa viridis</name>
    <dbReference type="NCBI Taxonomy" id="1274662"/>
    <lineage>
        <taxon>Eukaryota</taxon>
        <taxon>Viridiplantae</taxon>
        <taxon>Chlorophyta</taxon>
        <taxon>core chlorophytes</taxon>
        <taxon>Trebouxiophyceae</taxon>
        <taxon>Trebouxiophyceae incertae sedis</taxon>
        <taxon>Coccomyxaceae</taxon>
        <taxon>Coccomyxa</taxon>
    </lineage>
</organism>
<feature type="region of interest" description="Disordered" evidence="1">
    <location>
        <begin position="186"/>
        <end position="224"/>
    </location>
</feature>
<protein>
    <submittedName>
        <fullName evidence="3">G11201 protein</fullName>
    </submittedName>
</protein>
<feature type="compositionally biased region" description="Polar residues" evidence="1">
    <location>
        <begin position="47"/>
        <end position="57"/>
    </location>
</feature>
<dbReference type="EMBL" id="CAXHTA020000018">
    <property type="protein sequence ID" value="CAL5228124.1"/>
    <property type="molecule type" value="Genomic_DNA"/>
</dbReference>
<accession>A0ABP1G7K7</accession>
<feature type="compositionally biased region" description="Basic and acidic residues" evidence="1">
    <location>
        <begin position="19"/>
        <end position="38"/>
    </location>
</feature>
<sequence length="300" mass="30989">MMVAENTAFMEMENADSEPPLRDSPDERGQGAKYEPKGDTLPPSYHGPTTKSASGTLAASDGLTTGYPKDGVSCAIPAASASQKPFPGGYTLLFVPFYSADYTGYHWAIYDANTKFYSFDDGDASTGDYDYDDSDDLPAGCRYLDWQPPDTISGSAALSALRPGLAANGANVSVFRSAPASAPSSAVGGTAAPVQTHAAAAHTSKGAHTSATPSSYIAPAPAPARSPRNATLELAKQAALQSGMSFGREGLVKLLCKPIAAKRDPPSHMSKAVDLGLGLGLGIPAAVFLMLVCVGAYLDK</sequence>
<evidence type="ECO:0000313" key="4">
    <source>
        <dbReference type="Proteomes" id="UP001497392"/>
    </source>
</evidence>
<keyword evidence="2" id="KW-0472">Membrane</keyword>
<feature type="region of interest" description="Disordered" evidence="1">
    <location>
        <begin position="1"/>
        <end position="57"/>
    </location>
</feature>
<feature type="compositionally biased region" description="Low complexity" evidence="1">
    <location>
        <begin position="210"/>
        <end position="224"/>
    </location>
</feature>
<feature type="compositionally biased region" description="Low complexity" evidence="1">
    <location>
        <begin position="186"/>
        <end position="203"/>
    </location>
</feature>
<keyword evidence="2" id="KW-0812">Transmembrane</keyword>
<keyword evidence="4" id="KW-1185">Reference proteome</keyword>
<evidence type="ECO:0000313" key="3">
    <source>
        <dbReference type="EMBL" id="CAL5228124.1"/>
    </source>
</evidence>
<evidence type="ECO:0000256" key="1">
    <source>
        <dbReference type="SAM" id="MobiDB-lite"/>
    </source>
</evidence>
<evidence type="ECO:0000256" key="2">
    <source>
        <dbReference type="SAM" id="Phobius"/>
    </source>
</evidence>
<feature type="transmembrane region" description="Helical" evidence="2">
    <location>
        <begin position="275"/>
        <end position="298"/>
    </location>
</feature>
<keyword evidence="2" id="KW-1133">Transmembrane helix</keyword>
<dbReference type="Proteomes" id="UP001497392">
    <property type="component" value="Unassembled WGS sequence"/>
</dbReference>
<gene>
    <name evidence="3" type="primary">g11201</name>
    <name evidence="3" type="ORF">VP750_LOCUS10030</name>
</gene>
<name>A0ABP1G7K7_9CHLO</name>
<proteinExistence type="predicted"/>